<accession>A0A0F9URB0</accession>
<name>A0A0F9URB0_9ZZZZ</name>
<protein>
    <submittedName>
        <fullName evidence="1">Uncharacterized protein</fullName>
    </submittedName>
</protein>
<gene>
    <name evidence="1" type="ORF">LCGC14_0190380</name>
</gene>
<dbReference type="AlphaFoldDB" id="A0A0F9URB0"/>
<comment type="caution">
    <text evidence="1">The sequence shown here is derived from an EMBL/GenBank/DDBJ whole genome shotgun (WGS) entry which is preliminary data.</text>
</comment>
<organism evidence="1">
    <name type="scientific">marine sediment metagenome</name>
    <dbReference type="NCBI Taxonomy" id="412755"/>
    <lineage>
        <taxon>unclassified sequences</taxon>
        <taxon>metagenomes</taxon>
        <taxon>ecological metagenomes</taxon>
    </lineage>
</organism>
<sequence>MLTLKKKHHMELLEKAQEFESRKMSNMSTSDRVEASREAKALILSINEVYKETKDSNLMDVMKRLTEKKKKIEKRLNGVPLV</sequence>
<reference evidence="1" key="1">
    <citation type="journal article" date="2015" name="Nature">
        <title>Complex archaea that bridge the gap between prokaryotes and eukaryotes.</title>
        <authorList>
            <person name="Spang A."/>
            <person name="Saw J.H."/>
            <person name="Jorgensen S.L."/>
            <person name="Zaremba-Niedzwiedzka K."/>
            <person name="Martijn J."/>
            <person name="Lind A.E."/>
            <person name="van Eijk R."/>
            <person name="Schleper C."/>
            <person name="Guy L."/>
            <person name="Ettema T.J."/>
        </authorList>
    </citation>
    <scope>NUCLEOTIDE SEQUENCE</scope>
</reference>
<evidence type="ECO:0000313" key="1">
    <source>
        <dbReference type="EMBL" id="KKN94214.1"/>
    </source>
</evidence>
<proteinExistence type="predicted"/>
<dbReference type="EMBL" id="LAZR01000080">
    <property type="protein sequence ID" value="KKN94214.1"/>
    <property type="molecule type" value="Genomic_DNA"/>
</dbReference>